<dbReference type="Proteomes" id="UP000295416">
    <property type="component" value="Unassembled WGS sequence"/>
</dbReference>
<keyword evidence="1" id="KW-0472">Membrane</keyword>
<sequence>MGPVMIKEQWIMYAIGGLTAYIFIRICVSQKWMVARVEEILWNALFLFVAVWKLSYTLFHPIDAFSSPLNQLYFTGGEKGVVLAFGVVMLYLIFRVKKDKQQLKFYIEPSFIALLTAFGSYQLLTLVLSFSAPLYAILQIVLTVILVVYWFVANVRKHNHPLWPGMILWFSLGSDVEENIACSLSISARSWENIFFKRASLPFLQPY</sequence>
<feature type="transmembrane region" description="Helical" evidence="1">
    <location>
        <begin position="134"/>
        <end position="152"/>
    </location>
</feature>
<proteinExistence type="predicted"/>
<feature type="transmembrane region" description="Helical" evidence="1">
    <location>
        <begin position="12"/>
        <end position="28"/>
    </location>
</feature>
<feature type="transmembrane region" description="Helical" evidence="1">
    <location>
        <begin position="40"/>
        <end position="59"/>
    </location>
</feature>
<evidence type="ECO:0008006" key="4">
    <source>
        <dbReference type="Google" id="ProtNLM"/>
    </source>
</evidence>
<organism evidence="2 3">
    <name type="scientific">Scopulibacillus darangshiensis</name>
    <dbReference type="NCBI Taxonomy" id="442528"/>
    <lineage>
        <taxon>Bacteria</taxon>
        <taxon>Bacillati</taxon>
        <taxon>Bacillota</taxon>
        <taxon>Bacilli</taxon>
        <taxon>Bacillales</taxon>
        <taxon>Sporolactobacillaceae</taxon>
        <taxon>Scopulibacillus</taxon>
    </lineage>
</organism>
<gene>
    <name evidence="2" type="ORF">EV207_14622</name>
</gene>
<protein>
    <recommendedName>
        <fullName evidence="4">Prolipoprotein diacylglyceryl transferase</fullName>
    </recommendedName>
</protein>
<keyword evidence="1" id="KW-1133">Transmembrane helix</keyword>
<comment type="caution">
    <text evidence="2">The sequence shown here is derived from an EMBL/GenBank/DDBJ whole genome shotgun (WGS) entry which is preliminary data.</text>
</comment>
<evidence type="ECO:0000256" key="1">
    <source>
        <dbReference type="SAM" id="Phobius"/>
    </source>
</evidence>
<name>A0A4R2NIH8_9BACL</name>
<feature type="transmembrane region" description="Helical" evidence="1">
    <location>
        <begin position="71"/>
        <end position="94"/>
    </location>
</feature>
<keyword evidence="1" id="KW-0812">Transmembrane</keyword>
<evidence type="ECO:0000313" key="3">
    <source>
        <dbReference type="Proteomes" id="UP000295416"/>
    </source>
</evidence>
<evidence type="ECO:0000313" key="2">
    <source>
        <dbReference type="EMBL" id="TCP21072.1"/>
    </source>
</evidence>
<dbReference type="AlphaFoldDB" id="A0A4R2NIH8"/>
<dbReference type="OrthoDB" id="1796359at2"/>
<keyword evidence="3" id="KW-1185">Reference proteome</keyword>
<accession>A0A4R2NIH8</accession>
<reference evidence="2 3" key="1">
    <citation type="submission" date="2019-03" db="EMBL/GenBank/DDBJ databases">
        <title>Genomic Encyclopedia of Type Strains, Phase IV (KMG-IV): sequencing the most valuable type-strain genomes for metagenomic binning, comparative biology and taxonomic classification.</title>
        <authorList>
            <person name="Goeker M."/>
        </authorList>
    </citation>
    <scope>NUCLEOTIDE SEQUENCE [LARGE SCALE GENOMIC DNA]</scope>
    <source>
        <strain evidence="2 3">DSM 19377</strain>
    </source>
</reference>
<dbReference type="EMBL" id="SLXK01000046">
    <property type="protein sequence ID" value="TCP21072.1"/>
    <property type="molecule type" value="Genomic_DNA"/>
</dbReference>
<feature type="transmembrane region" description="Helical" evidence="1">
    <location>
        <begin position="106"/>
        <end position="128"/>
    </location>
</feature>
<dbReference type="RefSeq" id="WP_132747881.1">
    <property type="nucleotide sequence ID" value="NZ_SLXK01000046.1"/>
</dbReference>